<feature type="compositionally biased region" description="Acidic residues" evidence="1">
    <location>
        <begin position="19"/>
        <end position="44"/>
    </location>
</feature>
<dbReference type="Proteomes" id="UP000095149">
    <property type="component" value="Unassembled WGS sequence"/>
</dbReference>
<feature type="region of interest" description="Disordered" evidence="1">
    <location>
        <begin position="1"/>
        <end position="55"/>
    </location>
</feature>
<proteinExistence type="predicted"/>
<accession>A0A1E3KGB9</accession>
<name>A0A1E3KGB9_9TREE</name>
<reference evidence="2 3" key="1">
    <citation type="submission" date="2016-06" db="EMBL/GenBank/DDBJ databases">
        <title>Evolution of pathogenesis and genome organization in the Tremellales.</title>
        <authorList>
            <person name="Cuomo C."/>
            <person name="Litvintseva A."/>
            <person name="Heitman J."/>
            <person name="Chen Y."/>
            <person name="Sun S."/>
            <person name="Springer D."/>
            <person name="Dromer F."/>
            <person name="Young S."/>
            <person name="Zeng Q."/>
            <person name="Chapman S."/>
            <person name="Gujja S."/>
            <person name="Saif S."/>
            <person name="Birren B."/>
        </authorList>
    </citation>
    <scope>NUCLEOTIDE SEQUENCE [LARGE SCALE GENOMIC DNA]</scope>
    <source>
        <strain evidence="2 3">CBS 6273</strain>
    </source>
</reference>
<comment type="caution">
    <text evidence="2">The sequence shown here is derived from an EMBL/GenBank/DDBJ whole genome shotgun (WGS) entry which is preliminary data.</text>
</comment>
<organism evidence="2 3">
    <name type="scientific">Cryptococcus amylolentus CBS 6273</name>
    <dbReference type="NCBI Taxonomy" id="1296118"/>
    <lineage>
        <taxon>Eukaryota</taxon>
        <taxon>Fungi</taxon>
        <taxon>Dikarya</taxon>
        <taxon>Basidiomycota</taxon>
        <taxon>Agaricomycotina</taxon>
        <taxon>Tremellomycetes</taxon>
        <taxon>Tremellales</taxon>
        <taxon>Cryptococcaceae</taxon>
        <taxon>Cryptococcus</taxon>
    </lineage>
</organism>
<protein>
    <submittedName>
        <fullName evidence="2">Uncharacterized protein</fullName>
    </submittedName>
</protein>
<dbReference type="AlphaFoldDB" id="A0A1E3KGB9"/>
<evidence type="ECO:0000313" key="2">
    <source>
        <dbReference type="EMBL" id="ODO12138.1"/>
    </source>
</evidence>
<dbReference type="EMBL" id="MEKH01000001">
    <property type="protein sequence ID" value="ODO12138.1"/>
    <property type="molecule type" value="Genomic_DNA"/>
</dbReference>
<gene>
    <name evidence="2" type="ORF">I350_00924</name>
</gene>
<evidence type="ECO:0000313" key="3">
    <source>
        <dbReference type="Proteomes" id="UP000095149"/>
    </source>
</evidence>
<evidence type="ECO:0000256" key="1">
    <source>
        <dbReference type="SAM" id="MobiDB-lite"/>
    </source>
</evidence>
<sequence>MSLKSDDGADVPLPSIENDTVDDDQPMSDGQEYEADADSEEDEIGPMVKTGVDGIEGSLNFDIDRKFDECEEEAWMNEADDRVMKGEDSEEYYDNIKEAVQDTYWEVNRESQRPTENEIEESLRSFHRLVLAPPEWAGDMGY</sequence>